<name>A0A5N6R6B0_9ROSI</name>
<dbReference type="Proteomes" id="UP000327013">
    <property type="component" value="Chromosome 5"/>
</dbReference>
<dbReference type="AlphaFoldDB" id="A0A5N6R6B0"/>
<feature type="region of interest" description="Disordered" evidence="2">
    <location>
        <begin position="940"/>
        <end position="961"/>
    </location>
</feature>
<proteinExistence type="predicted"/>
<dbReference type="OrthoDB" id="765176at2759"/>
<reference evidence="4 5" key="1">
    <citation type="submission" date="2019-06" db="EMBL/GenBank/DDBJ databases">
        <title>A chromosomal-level reference genome of Carpinus fangiana (Coryloideae, Betulaceae).</title>
        <authorList>
            <person name="Yang X."/>
            <person name="Wang Z."/>
            <person name="Zhang L."/>
            <person name="Hao G."/>
            <person name="Liu J."/>
            <person name="Yang Y."/>
        </authorList>
    </citation>
    <scope>NUCLEOTIDE SEQUENCE [LARGE SCALE GENOMIC DNA]</scope>
    <source>
        <strain evidence="4">Cfa_2016G</strain>
        <tissue evidence="4">Leaf</tissue>
    </source>
</reference>
<organism evidence="4 5">
    <name type="scientific">Carpinus fangiana</name>
    <dbReference type="NCBI Taxonomy" id="176857"/>
    <lineage>
        <taxon>Eukaryota</taxon>
        <taxon>Viridiplantae</taxon>
        <taxon>Streptophyta</taxon>
        <taxon>Embryophyta</taxon>
        <taxon>Tracheophyta</taxon>
        <taxon>Spermatophyta</taxon>
        <taxon>Magnoliopsida</taxon>
        <taxon>eudicotyledons</taxon>
        <taxon>Gunneridae</taxon>
        <taxon>Pentapetalae</taxon>
        <taxon>rosids</taxon>
        <taxon>fabids</taxon>
        <taxon>Fagales</taxon>
        <taxon>Betulaceae</taxon>
        <taxon>Carpinus</taxon>
    </lineage>
</organism>
<feature type="compositionally biased region" description="Polar residues" evidence="2">
    <location>
        <begin position="251"/>
        <end position="262"/>
    </location>
</feature>
<accession>A0A5N6R6B0</accession>
<feature type="coiled-coil region" evidence="1">
    <location>
        <begin position="966"/>
        <end position="1025"/>
    </location>
</feature>
<feature type="coiled-coil region" evidence="1">
    <location>
        <begin position="489"/>
        <end position="523"/>
    </location>
</feature>
<evidence type="ECO:0000256" key="2">
    <source>
        <dbReference type="SAM" id="MobiDB-lite"/>
    </source>
</evidence>
<keyword evidence="5" id="KW-1185">Reference proteome</keyword>
<evidence type="ECO:0000313" key="5">
    <source>
        <dbReference type="Proteomes" id="UP000327013"/>
    </source>
</evidence>
<feature type="coiled-coil region" evidence="1">
    <location>
        <begin position="553"/>
        <end position="669"/>
    </location>
</feature>
<feature type="coiled-coil region" evidence="1">
    <location>
        <begin position="784"/>
        <end position="898"/>
    </location>
</feature>
<sequence>MFRSARWRSEKNKVKAVFKLQFHATQISQFGTDALVVSLTPADVGKPTVKSEKATVQNGTCCWENPVYETVRFNQDPRTGKINERVYYFLVSTGPSKAGTIGEVSVDFAEYAEATKPSSVSLPLKNSNSNSNAVLHVVIQRLQENVDQREAHKCEDANFKSEERSLKTYLSYGDADESIASHPTEDGPNDKTILNADLNGNHRASSGSDITLSSSESSSGLNTPREVGLRNSNIHQDPSSFLSSLRRSSLQHQPAGNASTTVYEEWSGGSDHGISTDDSTHSSHDALLRESSQQASDIEIEKLKAELGALARQADLSELELQTLRKQIVKESKRGHDLTREIVSLKEERDEIKSECEKLKAFQKRMDEAKVKSKLLSEGGDLCALIEEIRQELTYEKDLNGNLRLQLRKTQESNAELILAVRDMDEMLEVKDREISDLSNKLGSNENAEELRGTHLKCETDDDEEQKALEELVRGHSDDKEAYLLEQKIIDLYGEIEIYRRDKDELEMQMEQLALDYEILKQENHDMSYKLEQNQLQEQLKMQYECSSPSAAVAELEEHIESLENDFQRQSKEFSDSLATIRELETHMKSLEEELKKQAQGFEADLESVTRAKVEQEQRAIQAEEALEKHMKSLEEELEKQAQGFEADLESVTRAKVEQEQRAIRAEEALRKTRWKNASMAERLQEEFRRLSMQMASTFDANEKVAAKALMEAHELRLQKSQLEDMLQKVKEELESARDDYEAKRRELSNQIDMKTYQIEQMLVEIDNKSMQLEYQKQHGEEVSRAFSEEIEMLKAEIKRLTAENTCLSEQEEQQENLRAELEQMKTSINQSEMLVQTGNVDRNELLNTISLLKKEAEKSQEVLSRIRLLKDEREATVGLLESEMEMLKAQCNDLKHSLFEDEVEKEKLRKQVFQLRIDLKKKDEAFISIEKKLKDTDGHLALSNGSKPTPKNNKLASVPRGSKEVASLREKIKLLEVQIKLKETALETSTNSFLEKEKDLQNTIEELESKMEELSQSAAFQKAIKDTSDIISISVIPEEARTAAELLSSTACLPKENGNASSLIKSNHETLSEKELKASIISNRDGNLDDLIAELALLKERNKLMESELREMQERYSEISLKFAEVEGERQQLVMTVRNLKNAKKS</sequence>
<dbReference type="PROSITE" id="PS51840">
    <property type="entry name" value="C2_NT"/>
    <property type="match status" value="1"/>
</dbReference>
<dbReference type="EMBL" id="CM017325">
    <property type="protein sequence ID" value="KAE8055297.1"/>
    <property type="molecule type" value="Genomic_DNA"/>
</dbReference>
<feature type="domain" description="C2 NT-type" evidence="3">
    <location>
        <begin position="6"/>
        <end position="143"/>
    </location>
</feature>
<dbReference type="PANTHER" id="PTHR34452:SF7">
    <property type="entry name" value="MYOSIN HEAVY CHAIN-RELATED PROTEIN"/>
    <property type="match status" value="1"/>
</dbReference>
<feature type="coiled-coil region" evidence="1">
    <location>
        <begin position="1089"/>
        <end position="1130"/>
    </location>
</feature>
<feature type="region of interest" description="Disordered" evidence="2">
    <location>
        <begin position="177"/>
        <end position="293"/>
    </location>
</feature>
<feature type="coiled-coil region" evidence="1">
    <location>
        <begin position="300"/>
        <end position="372"/>
    </location>
</feature>
<dbReference type="InterPro" id="IPR019448">
    <property type="entry name" value="NT-C2"/>
</dbReference>
<dbReference type="PANTHER" id="PTHR34452">
    <property type="entry name" value="MYOSIN HEAVY CHAIN-RELATED PROTEIN"/>
    <property type="match status" value="1"/>
</dbReference>
<evidence type="ECO:0000259" key="3">
    <source>
        <dbReference type="PROSITE" id="PS51840"/>
    </source>
</evidence>
<gene>
    <name evidence="4" type="ORF">FH972_012148</name>
</gene>
<dbReference type="Pfam" id="PF10358">
    <property type="entry name" value="NT-C2"/>
    <property type="match status" value="1"/>
</dbReference>
<evidence type="ECO:0000256" key="1">
    <source>
        <dbReference type="SAM" id="Coils"/>
    </source>
</evidence>
<evidence type="ECO:0000313" key="4">
    <source>
        <dbReference type="EMBL" id="KAE8055297.1"/>
    </source>
</evidence>
<feature type="coiled-coil region" evidence="1">
    <location>
        <begin position="706"/>
        <end position="754"/>
    </location>
</feature>
<keyword evidence="1" id="KW-0175">Coiled coil</keyword>
<feature type="compositionally biased region" description="Polar residues" evidence="2">
    <location>
        <begin position="944"/>
        <end position="956"/>
    </location>
</feature>
<feature type="compositionally biased region" description="Low complexity" evidence="2">
    <location>
        <begin position="205"/>
        <end position="219"/>
    </location>
</feature>
<feature type="compositionally biased region" description="Basic and acidic residues" evidence="2">
    <location>
        <begin position="274"/>
        <end position="288"/>
    </location>
</feature>
<protein>
    <recommendedName>
        <fullName evidence="3">C2 NT-type domain-containing protein</fullName>
    </recommendedName>
</protein>
<feature type="compositionally biased region" description="Low complexity" evidence="2">
    <location>
        <begin position="239"/>
        <end position="250"/>
    </location>
</feature>